<name>A0ABX1FX46_9PSEU</name>
<feature type="DNA-binding region" description="H-T-H motif" evidence="4">
    <location>
        <begin position="29"/>
        <end position="48"/>
    </location>
</feature>
<dbReference type="EMBL" id="VSRL01000314">
    <property type="protein sequence ID" value="NKE63082.1"/>
    <property type="molecule type" value="Genomic_DNA"/>
</dbReference>
<dbReference type="InterPro" id="IPR036271">
    <property type="entry name" value="Tet_transcr_reg_TetR-rel_C_sf"/>
</dbReference>
<gene>
    <name evidence="6" type="ORF">FXN61_42710</name>
</gene>
<organism evidence="6 7">
    <name type="scientific">Lentzea indica</name>
    <dbReference type="NCBI Taxonomy" id="2604800"/>
    <lineage>
        <taxon>Bacteria</taxon>
        <taxon>Bacillati</taxon>
        <taxon>Actinomycetota</taxon>
        <taxon>Actinomycetes</taxon>
        <taxon>Pseudonocardiales</taxon>
        <taxon>Pseudonocardiaceae</taxon>
        <taxon>Lentzea</taxon>
    </lineage>
</organism>
<dbReference type="PROSITE" id="PS50977">
    <property type="entry name" value="HTH_TETR_2"/>
    <property type="match status" value="1"/>
</dbReference>
<dbReference type="PRINTS" id="PR00455">
    <property type="entry name" value="HTHTETR"/>
</dbReference>
<dbReference type="PANTHER" id="PTHR47506">
    <property type="entry name" value="TRANSCRIPTIONAL REGULATORY PROTEIN"/>
    <property type="match status" value="1"/>
</dbReference>
<evidence type="ECO:0000313" key="6">
    <source>
        <dbReference type="EMBL" id="NKE63082.1"/>
    </source>
</evidence>
<dbReference type="RefSeq" id="WP_167979687.1">
    <property type="nucleotide sequence ID" value="NZ_VSRL01000314.1"/>
</dbReference>
<evidence type="ECO:0000256" key="4">
    <source>
        <dbReference type="PROSITE-ProRule" id="PRU00335"/>
    </source>
</evidence>
<keyword evidence="3" id="KW-0804">Transcription</keyword>
<dbReference type="Pfam" id="PF00440">
    <property type="entry name" value="TetR_N"/>
    <property type="match status" value="1"/>
</dbReference>
<dbReference type="Proteomes" id="UP001515943">
    <property type="component" value="Unassembled WGS sequence"/>
</dbReference>
<proteinExistence type="predicted"/>
<feature type="domain" description="HTH tetR-type" evidence="5">
    <location>
        <begin position="6"/>
        <end position="66"/>
    </location>
</feature>
<evidence type="ECO:0000259" key="5">
    <source>
        <dbReference type="PROSITE" id="PS50977"/>
    </source>
</evidence>
<dbReference type="SUPFAM" id="SSF46689">
    <property type="entry name" value="Homeodomain-like"/>
    <property type="match status" value="1"/>
</dbReference>
<protein>
    <submittedName>
        <fullName evidence="6">TetR/AcrR family transcriptional regulator</fullName>
    </submittedName>
</protein>
<evidence type="ECO:0000256" key="3">
    <source>
        <dbReference type="ARBA" id="ARBA00023163"/>
    </source>
</evidence>
<keyword evidence="2 4" id="KW-0238">DNA-binding</keyword>
<dbReference type="InterPro" id="IPR001647">
    <property type="entry name" value="HTH_TetR"/>
</dbReference>
<dbReference type="InterPro" id="IPR009057">
    <property type="entry name" value="Homeodomain-like_sf"/>
</dbReference>
<dbReference type="SUPFAM" id="SSF48498">
    <property type="entry name" value="Tetracyclin repressor-like, C-terminal domain"/>
    <property type="match status" value="1"/>
</dbReference>
<evidence type="ECO:0000256" key="2">
    <source>
        <dbReference type="ARBA" id="ARBA00023125"/>
    </source>
</evidence>
<keyword evidence="7" id="KW-1185">Reference proteome</keyword>
<evidence type="ECO:0000256" key="1">
    <source>
        <dbReference type="ARBA" id="ARBA00023015"/>
    </source>
</evidence>
<dbReference type="PANTHER" id="PTHR47506:SF1">
    <property type="entry name" value="HTH-TYPE TRANSCRIPTIONAL REGULATOR YJDC"/>
    <property type="match status" value="1"/>
</dbReference>
<accession>A0ABX1FX46</accession>
<reference evidence="6 7" key="1">
    <citation type="submission" date="2019-08" db="EMBL/GenBank/DDBJ databases">
        <title>Lentzea from Indian Himalayas.</title>
        <authorList>
            <person name="Mandal S."/>
            <person name="Mallick Gupta A."/>
            <person name="Maiti P.K."/>
            <person name="Sarkar J."/>
            <person name="Mandal S."/>
        </authorList>
    </citation>
    <scope>NUCLEOTIDE SEQUENCE [LARGE SCALE GENOMIC DNA]</scope>
    <source>
        <strain evidence="6 7">PSKA42</strain>
    </source>
</reference>
<evidence type="ECO:0000313" key="7">
    <source>
        <dbReference type="Proteomes" id="UP001515943"/>
    </source>
</evidence>
<dbReference type="Gene3D" id="1.10.357.10">
    <property type="entry name" value="Tetracycline Repressor, domain 2"/>
    <property type="match status" value="1"/>
</dbReference>
<sequence length="192" mass="20565">MRRTAAETRELVLDVASRLFYWQGIRATGVDKIAAEAGVSPNVLYRAFATKDDLVAAYVARSREQSQARFDTAIAAAGPDPRAGILAMFDALAEDIRPEVFRGCACMMTLAEFPDEALPAHQGAVGAKTWVRERFGELAGQLGVAEPEVLADQLSIIWEGTNSTAQAMGADGPPASARALVTAILDHHKPSR</sequence>
<keyword evidence="1" id="KW-0805">Transcription regulation</keyword>
<comment type="caution">
    <text evidence="6">The sequence shown here is derived from an EMBL/GenBank/DDBJ whole genome shotgun (WGS) entry which is preliminary data.</text>
</comment>